<evidence type="ECO:0000313" key="2">
    <source>
        <dbReference type="EMBL" id="KAK3271204.1"/>
    </source>
</evidence>
<evidence type="ECO:0000313" key="3">
    <source>
        <dbReference type="Proteomes" id="UP001190700"/>
    </source>
</evidence>
<reference evidence="2 3" key="1">
    <citation type="journal article" date="2015" name="Genome Biol. Evol.">
        <title>Comparative Genomics of a Bacterivorous Green Alga Reveals Evolutionary Causalities and Consequences of Phago-Mixotrophic Mode of Nutrition.</title>
        <authorList>
            <person name="Burns J.A."/>
            <person name="Paasch A."/>
            <person name="Narechania A."/>
            <person name="Kim E."/>
        </authorList>
    </citation>
    <scope>NUCLEOTIDE SEQUENCE [LARGE SCALE GENOMIC DNA]</scope>
    <source>
        <strain evidence="2 3">PLY_AMNH</strain>
    </source>
</reference>
<proteinExistence type="predicted"/>
<keyword evidence="1" id="KW-0732">Signal</keyword>
<comment type="caution">
    <text evidence="2">The sequence shown here is derived from an EMBL/GenBank/DDBJ whole genome shotgun (WGS) entry which is preliminary data.</text>
</comment>
<dbReference type="Proteomes" id="UP001190700">
    <property type="component" value="Unassembled WGS sequence"/>
</dbReference>
<gene>
    <name evidence="2" type="ORF">CYMTET_20432</name>
</gene>
<evidence type="ECO:0000256" key="1">
    <source>
        <dbReference type="SAM" id="SignalP"/>
    </source>
</evidence>
<sequence length="320" mass="34864">MVSKLAPFCAVFAVVFAESRHPVSEENLDDVPTAPCFPWNNVALDGAISDPQNHIPMLENAWTRVVEVTNPGGAKELYHTHARPSLFMQDLPAAVQHWYGDGSADYPDPQLPMPLYHAPMTVASGNVYFMPPNDFHSVKNVDNKLFHSVRMELKGFSTTDAASLGYLGCPNVVCTANAPIDSVSSTSPYKAAAQLSMNKVPKTAHDNSTGVRLVLENEAVRVWDVLVNAGEHSKPFGLQSNVSVVVVDKLAGYEWADASSKVIVRASTTRTTSGKDYYAPANLYSGKVFMLQPGAGKWVITNTDSEKNFHAIIAELIWTI</sequence>
<dbReference type="Gene3D" id="2.60.120.10">
    <property type="entry name" value="Jelly Rolls"/>
    <property type="match status" value="1"/>
</dbReference>
<dbReference type="InterPro" id="IPR014710">
    <property type="entry name" value="RmlC-like_jellyroll"/>
</dbReference>
<accession>A0AAE0L481</accession>
<organism evidence="2 3">
    <name type="scientific">Cymbomonas tetramitiformis</name>
    <dbReference type="NCBI Taxonomy" id="36881"/>
    <lineage>
        <taxon>Eukaryota</taxon>
        <taxon>Viridiplantae</taxon>
        <taxon>Chlorophyta</taxon>
        <taxon>Pyramimonadophyceae</taxon>
        <taxon>Pyramimonadales</taxon>
        <taxon>Pyramimonadaceae</taxon>
        <taxon>Cymbomonas</taxon>
    </lineage>
</organism>
<dbReference type="EMBL" id="LGRX02009938">
    <property type="protein sequence ID" value="KAK3271204.1"/>
    <property type="molecule type" value="Genomic_DNA"/>
</dbReference>
<dbReference type="AlphaFoldDB" id="A0AAE0L481"/>
<name>A0AAE0L481_9CHLO</name>
<feature type="signal peptide" evidence="1">
    <location>
        <begin position="1"/>
        <end position="17"/>
    </location>
</feature>
<protein>
    <submittedName>
        <fullName evidence="2">Uncharacterized protein</fullName>
    </submittedName>
</protein>
<feature type="chain" id="PRO_5042131174" evidence="1">
    <location>
        <begin position="18"/>
        <end position="320"/>
    </location>
</feature>
<keyword evidence="3" id="KW-1185">Reference proteome</keyword>